<gene>
    <name evidence="5" type="ORF">RBR11_04105</name>
</gene>
<evidence type="ECO:0000256" key="1">
    <source>
        <dbReference type="ARBA" id="ARBA00023002"/>
    </source>
</evidence>
<evidence type="ECO:0000313" key="5">
    <source>
        <dbReference type="EMBL" id="MDQ4213089.1"/>
    </source>
</evidence>
<dbReference type="RefSeq" id="WP_308488031.1">
    <property type="nucleotide sequence ID" value="NZ_JAVFCB010000002.1"/>
</dbReference>
<sequence length="485" mass="51534">MTETTTTRALRRDAFIGGRHVSAAETFPVYDPSTGELLAEVARSTTAEVDLAVDAARKAFDGGWKRTTAAQRAKILRSVADAIAAHEEELALLESRDTGKPLRQARVDVGFAVRFFEYYASMVEAVFGHVLPASTDRITLAMREPYGVTGHIIPWNYPIGIGTRTIAPSLAAGNCVVLKPAEEAPLSCLRLAEIIHEAGVPAGVLNVVPGLGFEAGAALSGHPGIDRISFTGSVPVGIAVAQAAALNLVPADLELGGKSPNLVFADANLDLAADVVAQSILQNAGQTCSAGARLLVERKIHEEFVDKVATRFRRTTLGPGPQDPGMGPVISRKQQGRVLDYISLGREEGDLIVGGGVPDDERLAAGNFVEPTLFDGVPADARIAQEEIFGPVLTVTSFDDTDEAIRLANGTEYGLVAGVWTSHVGRAHRLIRDLRCGQVMVNTFSNGVELPFSGRKRSGYGVEKGWESLIAFTQVKGAVVMMTDD</sequence>
<comment type="caution">
    <text evidence="5">The sequence shown here is derived from an EMBL/GenBank/DDBJ whole genome shotgun (WGS) entry which is preliminary data.</text>
</comment>
<dbReference type="InterPro" id="IPR016160">
    <property type="entry name" value="Ald_DH_CS_CYS"/>
</dbReference>
<comment type="similarity">
    <text evidence="3">Belongs to the aldehyde dehydrogenase family.</text>
</comment>
<dbReference type="InterPro" id="IPR015590">
    <property type="entry name" value="Aldehyde_DH_dom"/>
</dbReference>
<dbReference type="InterPro" id="IPR016163">
    <property type="entry name" value="Ald_DH_C"/>
</dbReference>
<dbReference type="EMBL" id="JAVFCB010000002">
    <property type="protein sequence ID" value="MDQ4213089.1"/>
    <property type="molecule type" value="Genomic_DNA"/>
</dbReference>
<name>A0ABU0XD97_9MICO</name>
<dbReference type="Pfam" id="PF00171">
    <property type="entry name" value="Aldedh"/>
    <property type="match status" value="1"/>
</dbReference>
<dbReference type="PROSITE" id="PS00687">
    <property type="entry name" value="ALDEHYDE_DEHYDR_GLU"/>
    <property type="match status" value="1"/>
</dbReference>
<dbReference type="Gene3D" id="3.40.309.10">
    <property type="entry name" value="Aldehyde Dehydrogenase, Chain A, domain 2"/>
    <property type="match status" value="1"/>
</dbReference>
<organism evidence="5 6">
    <name type="scientific">Microbacterium capsulatum</name>
    <dbReference type="NCBI Taxonomy" id="3041921"/>
    <lineage>
        <taxon>Bacteria</taxon>
        <taxon>Bacillati</taxon>
        <taxon>Actinomycetota</taxon>
        <taxon>Actinomycetes</taxon>
        <taxon>Micrococcales</taxon>
        <taxon>Microbacteriaceae</taxon>
        <taxon>Microbacterium</taxon>
    </lineage>
</organism>
<dbReference type="SUPFAM" id="SSF53720">
    <property type="entry name" value="ALDH-like"/>
    <property type="match status" value="1"/>
</dbReference>
<dbReference type="InterPro" id="IPR016161">
    <property type="entry name" value="Ald_DH/histidinol_DH"/>
</dbReference>
<dbReference type="Gene3D" id="3.40.605.10">
    <property type="entry name" value="Aldehyde Dehydrogenase, Chain A, domain 1"/>
    <property type="match status" value="1"/>
</dbReference>
<accession>A0ABU0XD97</accession>
<keyword evidence="1 3" id="KW-0560">Oxidoreductase</keyword>
<dbReference type="InterPro" id="IPR029510">
    <property type="entry name" value="Ald_DH_CS_GLU"/>
</dbReference>
<dbReference type="PROSITE" id="PS00070">
    <property type="entry name" value="ALDEHYDE_DEHYDR_CYS"/>
    <property type="match status" value="1"/>
</dbReference>
<proteinExistence type="inferred from homology"/>
<dbReference type="Proteomes" id="UP001230289">
    <property type="component" value="Unassembled WGS sequence"/>
</dbReference>
<dbReference type="CDD" id="cd07109">
    <property type="entry name" value="ALDH_AAS00426"/>
    <property type="match status" value="1"/>
</dbReference>
<feature type="domain" description="Aldehyde dehydrogenase" evidence="4">
    <location>
        <begin position="23"/>
        <end position="476"/>
    </location>
</feature>
<dbReference type="InterPro" id="IPR016162">
    <property type="entry name" value="Ald_DH_N"/>
</dbReference>
<protein>
    <submittedName>
        <fullName evidence="5">Aldehyde dehydrogenase family protein</fullName>
    </submittedName>
</protein>
<evidence type="ECO:0000256" key="2">
    <source>
        <dbReference type="PROSITE-ProRule" id="PRU10007"/>
    </source>
</evidence>
<evidence type="ECO:0000259" key="4">
    <source>
        <dbReference type="Pfam" id="PF00171"/>
    </source>
</evidence>
<evidence type="ECO:0000313" key="6">
    <source>
        <dbReference type="Proteomes" id="UP001230289"/>
    </source>
</evidence>
<evidence type="ECO:0000256" key="3">
    <source>
        <dbReference type="RuleBase" id="RU003345"/>
    </source>
</evidence>
<keyword evidence="6" id="KW-1185">Reference proteome</keyword>
<feature type="active site" evidence="2">
    <location>
        <position position="254"/>
    </location>
</feature>
<dbReference type="PANTHER" id="PTHR11699">
    <property type="entry name" value="ALDEHYDE DEHYDROGENASE-RELATED"/>
    <property type="match status" value="1"/>
</dbReference>
<reference evidence="5 6" key="1">
    <citation type="submission" date="2023-08" db="EMBL/GenBank/DDBJ databases">
        <title>Microbacterium sp. nov., isolated from a waste landfill.</title>
        <authorList>
            <person name="Wen W."/>
        </authorList>
    </citation>
    <scope>NUCLEOTIDE SEQUENCE [LARGE SCALE GENOMIC DNA]</scope>
    <source>
        <strain evidence="5 6">ASV81</strain>
    </source>
</reference>